<evidence type="ECO:0000313" key="2">
    <source>
        <dbReference type="Proteomes" id="UP001075225"/>
    </source>
</evidence>
<proteinExistence type="predicted"/>
<gene>
    <name evidence="1" type="ORF">O6B32_05655</name>
</gene>
<protein>
    <submittedName>
        <fullName evidence="1">Uncharacterized protein</fullName>
    </submittedName>
</protein>
<evidence type="ECO:0000313" key="1">
    <source>
        <dbReference type="EMBL" id="MCZ6159962.1"/>
    </source>
</evidence>
<accession>A0A9Q4KL44</accession>
<dbReference type="EMBL" id="JAPXGO010000004">
    <property type="protein sequence ID" value="MCZ6159962.1"/>
    <property type="molecule type" value="Genomic_DNA"/>
</dbReference>
<dbReference type="Proteomes" id="UP001075225">
    <property type="component" value="Unassembled WGS sequence"/>
</dbReference>
<dbReference type="AlphaFoldDB" id="A0A9Q4KL44"/>
<name>A0A9Q4KL44_9BACT</name>
<dbReference type="RefSeq" id="WP_269484754.1">
    <property type="nucleotide sequence ID" value="NZ_JAPXGO010000004.1"/>
</dbReference>
<reference evidence="1" key="1">
    <citation type="submission" date="2022-12" db="EMBL/GenBank/DDBJ databases">
        <title>Species Delineation and Comparative Genomics within the Campylobacter ureolyticus Complex.</title>
        <authorList>
            <person name="Maki J."/>
            <person name="Howard M."/>
            <person name="Connelly S."/>
            <person name="Hardy D.J."/>
            <person name="Cameron A."/>
        </authorList>
    </citation>
    <scope>NUCLEOTIDE SEQUENCE</scope>
    <source>
        <strain evidence="1">URMC_787</strain>
    </source>
</reference>
<comment type="caution">
    <text evidence="1">The sequence shown here is derived from an EMBL/GenBank/DDBJ whole genome shotgun (WGS) entry which is preliminary data.</text>
</comment>
<sequence>MELFSEYFKNLNIEDDFKFAYLVGAYSKAIIDSSYYSEISKQNETFKKWLSNRQLIKSNLIKIFNKANEFERKLKLESSRNSDLSELITSNYNENANLRNSEVSFYFLRGFNDYKKFKQQYPSKGVNDDSKA</sequence>
<organism evidence="1 2">
    <name type="scientific">Campylobacter ureolyticus</name>
    <dbReference type="NCBI Taxonomy" id="827"/>
    <lineage>
        <taxon>Bacteria</taxon>
        <taxon>Pseudomonadati</taxon>
        <taxon>Campylobacterota</taxon>
        <taxon>Epsilonproteobacteria</taxon>
        <taxon>Campylobacterales</taxon>
        <taxon>Campylobacteraceae</taxon>
        <taxon>Campylobacter</taxon>
    </lineage>
</organism>